<dbReference type="InterPro" id="IPR036875">
    <property type="entry name" value="Znf_CCHC_sf"/>
</dbReference>
<dbReference type="InterPro" id="IPR001878">
    <property type="entry name" value="Znf_CCHC"/>
</dbReference>
<dbReference type="Gramene" id="rna5905">
    <property type="protein sequence ID" value="RHN81815.1"/>
    <property type="gene ID" value="gene5905"/>
</dbReference>
<dbReference type="SMART" id="SM00343">
    <property type="entry name" value="ZnF_C2HC"/>
    <property type="match status" value="3"/>
</dbReference>
<evidence type="ECO:0000256" key="1">
    <source>
        <dbReference type="SAM" id="MobiDB-lite"/>
    </source>
</evidence>
<dbReference type="EMBL" id="PSQE01000001">
    <property type="protein sequence ID" value="RHN81815.1"/>
    <property type="molecule type" value="Genomic_DNA"/>
</dbReference>
<gene>
    <name evidence="3" type="ORF">MtrunA17_Chr1g0203201</name>
</gene>
<organism evidence="3 4">
    <name type="scientific">Medicago truncatula</name>
    <name type="common">Barrel medic</name>
    <name type="synonym">Medicago tribuloides</name>
    <dbReference type="NCBI Taxonomy" id="3880"/>
    <lineage>
        <taxon>Eukaryota</taxon>
        <taxon>Viridiplantae</taxon>
        <taxon>Streptophyta</taxon>
        <taxon>Embryophyta</taxon>
        <taxon>Tracheophyta</taxon>
        <taxon>Spermatophyta</taxon>
        <taxon>Magnoliopsida</taxon>
        <taxon>eudicotyledons</taxon>
        <taxon>Gunneridae</taxon>
        <taxon>Pentapetalae</taxon>
        <taxon>rosids</taxon>
        <taxon>fabids</taxon>
        <taxon>Fabales</taxon>
        <taxon>Fabaceae</taxon>
        <taxon>Papilionoideae</taxon>
        <taxon>50 kb inversion clade</taxon>
        <taxon>NPAAA clade</taxon>
        <taxon>Hologalegina</taxon>
        <taxon>IRL clade</taxon>
        <taxon>Trifolieae</taxon>
        <taxon>Medicago</taxon>
    </lineage>
</organism>
<evidence type="ECO:0000313" key="4">
    <source>
        <dbReference type="Proteomes" id="UP000265566"/>
    </source>
</evidence>
<name>A0A396K1D2_MEDTR</name>
<feature type="domain" description="CCHC-type" evidence="2">
    <location>
        <begin position="399"/>
        <end position="415"/>
    </location>
</feature>
<dbReference type="PANTHER" id="PTHR47798">
    <property type="entry name" value="OS04G0555800 PROTEIN"/>
    <property type="match status" value="1"/>
</dbReference>
<dbReference type="GO" id="GO:0003676">
    <property type="term" value="F:nucleic acid binding"/>
    <property type="evidence" value="ECO:0007669"/>
    <property type="project" value="InterPro"/>
</dbReference>
<dbReference type="Proteomes" id="UP000265566">
    <property type="component" value="Chromosome 1"/>
</dbReference>
<feature type="region of interest" description="Disordered" evidence="1">
    <location>
        <begin position="1"/>
        <end position="189"/>
    </location>
</feature>
<feature type="domain" description="CCHC-type" evidence="2">
    <location>
        <begin position="373"/>
        <end position="389"/>
    </location>
</feature>
<evidence type="ECO:0000259" key="2">
    <source>
        <dbReference type="SMART" id="SM00343"/>
    </source>
</evidence>
<sequence>MNSEFGEQKMLREEKPEAFASPEQNPEDGSSKKKKKKRCRWRKKKKINENPNPQPQVCSEPLVVDAPISELKSNEESVTLPDSNNIATKKKRKKNRNKNKNKSMINAEEPKPALELGKNEEPKPALELGKNEEPKPVLELEKNEEPKPALELEKNKEVESIAVAKTMTRKRKRKSVQNGAESNEHNIEQAETAVQMSILDTEVPPIDKAIAVNNQHVSLDELEERYFERKKTRKERRKEYLEMKKLKSEGEVKTNGEEKTKNDTLETLAQRPFDPITEPSADPAVVMDTHPATPIVAEQKIAKKRHKKKKRKREAVQYSIAETSVQGTKGVTVTNAPNGQHGQSSMLCWACRETDHTIQQCRKLKSLSKDEDVCFFCGEIGHSLGKCSVYIAGGGRLARCLFCNAHGHFSYNCPGNCHDPKVL</sequence>
<feature type="compositionally biased region" description="Basic and acidic residues" evidence="1">
    <location>
        <begin position="108"/>
        <end position="159"/>
    </location>
</feature>
<dbReference type="SUPFAM" id="SSF57756">
    <property type="entry name" value="Retrovirus zinc finger-like domains"/>
    <property type="match status" value="1"/>
</dbReference>
<dbReference type="Gene3D" id="4.10.60.10">
    <property type="entry name" value="Zinc finger, CCHC-type"/>
    <property type="match status" value="1"/>
</dbReference>
<reference evidence="4" key="1">
    <citation type="journal article" date="2018" name="Nat. Plants">
        <title>Whole-genome landscape of Medicago truncatula symbiotic genes.</title>
        <authorList>
            <person name="Pecrix Y."/>
            <person name="Staton S.E."/>
            <person name="Sallet E."/>
            <person name="Lelandais-Briere C."/>
            <person name="Moreau S."/>
            <person name="Carrere S."/>
            <person name="Blein T."/>
            <person name="Jardinaud M.F."/>
            <person name="Latrasse D."/>
            <person name="Zouine M."/>
            <person name="Zahm M."/>
            <person name="Kreplak J."/>
            <person name="Mayjonade B."/>
            <person name="Satge C."/>
            <person name="Perez M."/>
            <person name="Cauet S."/>
            <person name="Marande W."/>
            <person name="Chantry-Darmon C."/>
            <person name="Lopez-Roques C."/>
            <person name="Bouchez O."/>
            <person name="Berard A."/>
            <person name="Debelle F."/>
            <person name="Munos S."/>
            <person name="Bendahmane A."/>
            <person name="Berges H."/>
            <person name="Niebel A."/>
            <person name="Buitink J."/>
            <person name="Frugier F."/>
            <person name="Benhamed M."/>
            <person name="Crespi M."/>
            <person name="Gouzy J."/>
            <person name="Gamas P."/>
        </authorList>
    </citation>
    <scope>NUCLEOTIDE SEQUENCE [LARGE SCALE GENOMIC DNA]</scope>
    <source>
        <strain evidence="4">cv. Jemalong A17</strain>
    </source>
</reference>
<feature type="compositionally biased region" description="Polar residues" evidence="1">
    <location>
        <begin position="76"/>
        <end position="87"/>
    </location>
</feature>
<dbReference type="GO" id="GO:0008270">
    <property type="term" value="F:zinc ion binding"/>
    <property type="evidence" value="ECO:0007669"/>
    <property type="project" value="InterPro"/>
</dbReference>
<dbReference type="PANTHER" id="PTHR47798:SF2">
    <property type="entry name" value="CCHC-TYPE DOMAIN-CONTAINING PROTEIN"/>
    <property type="match status" value="1"/>
</dbReference>
<evidence type="ECO:0000313" key="3">
    <source>
        <dbReference type="EMBL" id="RHN81815.1"/>
    </source>
</evidence>
<dbReference type="AlphaFoldDB" id="A0A396K1D2"/>
<comment type="caution">
    <text evidence="3">The sequence shown here is derived from an EMBL/GenBank/DDBJ whole genome shotgun (WGS) entry which is preliminary data.</text>
</comment>
<protein>
    <submittedName>
        <fullName evidence="3">Putative transcription factor interactor and regulator CCHC(Zn) family</fullName>
    </submittedName>
</protein>
<feature type="compositionally biased region" description="Basic residues" evidence="1">
    <location>
        <begin position="32"/>
        <end position="46"/>
    </location>
</feature>
<accession>A0A396K1D2</accession>
<proteinExistence type="predicted"/>
<feature type="compositionally biased region" description="Basic residues" evidence="1">
    <location>
        <begin position="88"/>
        <end position="101"/>
    </location>
</feature>
<feature type="domain" description="CCHC-type" evidence="2">
    <location>
        <begin position="347"/>
        <end position="363"/>
    </location>
</feature>
<feature type="compositionally biased region" description="Basic and acidic residues" evidence="1">
    <location>
        <begin position="1"/>
        <end position="17"/>
    </location>
</feature>